<proteinExistence type="predicted"/>
<keyword evidence="1" id="KW-0175">Coiled coil</keyword>
<feature type="coiled-coil region" evidence="1">
    <location>
        <begin position="376"/>
        <end position="432"/>
    </location>
</feature>
<evidence type="ECO:0000256" key="1">
    <source>
        <dbReference type="SAM" id="Coils"/>
    </source>
</evidence>
<feature type="region of interest" description="Disordered" evidence="2">
    <location>
        <begin position="747"/>
        <end position="774"/>
    </location>
</feature>
<feature type="region of interest" description="Disordered" evidence="2">
    <location>
        <begin position="910"/>
        <end position="953"/>
    </location>
</feature>
<protein>
    <submittedName>
        <fullName evidence="3">GCC2</fullName>
    </submittedName>
</protein>
<dbReference type="AlphaFoldDB" id="A0A7R8H881"/>
<evidence type="ECO:0000313" key="4">
    <source>
        <dbReference type="Proteomes" id="UP000675881"/>
    </source>
</evidence>
<feature type="coiled-coil region" evidence="1">
    <location>
        <begin position="126"/>
        <end position="189"/>
    </location>
</feature>
<accession>A0A7R8H881</accession>
<gene>
    <name evidence="3" type="ORF">LSAA_8271</name>
</gene>
<organism evidence="3 4">
    <name type="scientific">Lepeophtheirus salmonis</name>
    <name type="common">Salmon louse</name>
    <name type="synonym">Caligus salmonis</name>
    <dbReference type="NCBI Taxonomy" id="72036"/>
    <lineage>
        <taxon>Eukaryota</taxon>
        <taxon>Metazoa</taxon>
        <taxon>Ecdysozoa</taxon>
        <taxon>Arthropoda</taxon>
        <taxon>Crustacea</taxon>
        <taxon>Multicrustacea</taxon>
        <taxon>Hexanauplia</taxon>
        <taxon>Copepoda</taxon>
        <taxon>Siphonostomatoida</taxon>
        <taxon>Caligidae</taxon>
        <taxon>Lepeophtheirus</taxon>
    </lineage>
</organism>
<evidence type="ECO:0000313" key="3">
    <source>
        <dbReference type="EMBL" id="CAF2918132.1"/>
    </source>
</evidence>
<keyword evidence="4" id="KW-1185">Reference proteome</keyword>
<evidence type="ECO:0000256" key="2">
    <source>
        <dbReference type="SAM" id="MobiDB-lite"/>
    </source>
</evidence>
<feature type="coiled-coil region" evidence="1">
    <location>
        <begin position="485"/>
        <end position="512"/>
    </location>
</feature>
<reference evidence="3" key="1">
    <citation type="submission" date="2021-02" db="EMBL/GenBank/DDBJ databases">
        <authorList>
            <person name="Bekaert M."/>
        </authorList>
    </citation>
    <scope>NUCLEOTIDE SEQUENCE</scope>
    <source>
        <strain evidence="3">IoA-00</strain>
    </source>
</reference>
<feature type="coiled-coil region" evidence="1">
    <location>
        <begin position="263"/>
        <end position="329"/>
    </location>
</feature>
<dbReference type="EMBL" id="HG994583">
    <property type="protein sequence ID" value="CAF2918132.1"/>
    <property type="molecule type" value="Genomic_DNA"/>
</dbReference>
<name>A0A7R8H881_LEPSM</name>
<dbReference type="Proteomes" id="UP000675881">
    <property type="component" value="Chromosome 4"/>
</dbReference>
<sequence>MEVPLDWFFRPFYSDKYPQRDFISSALYDTRLAFEQEKSKWMKELDAERVIHSRAIEELKNELKITTSQKNYKLGKLISELYSVKQDVKKITKELEDSQTSRASEGSIKEMEAELLVHKETATVLKNAIETVVSEKNNSVEELNKQLSSEREIKQNLEKNDQKMRDEALSDLKKNADLKEEKLTSLHDQLSRSKKDFDDLVKKYQGYKSELESNVKKELTQSEEKLIHLKLEYDINQKDALKKQEDLLKEDFASQLTTILNEKDELQSTLGSVRTDLENLTQSHNELRKEKLELEKLKLKETASFKENNSKLREEKSVLEEKVQNLLSETSAIQSQLEACERGLEKVLMSNDLKTDDMLLSLSQHFENFHRVSEKLYEYETEIESLKQSVEAYEIQTTELISKKVENDDDKINEIKQDMEKKLTELAEEKGKEIWELKSQIAKQHSRKDSVIPDNFSEVASTCSISRSDEQNRLADCEGYFEERYAKLKILAVKLKKRVAELEALRKADKDKLLATNNNMSNIQSAFDELGEEVQAKKSFIKVVESDLKKSVEDLQKDESSQGYILELKKTVDSYHEKEEILENAKSLDTELETNKKELKELRDLSDTKEQRIEVLESELEQKTKAKNHLEVQLKTLESSLQDETDNSEEIQKKLSDCSRQLSSCELQLTEKNSELSELREKLQNDSLLAAEETQVLRLKNDSLQKKVSTLEEEVRRKDDSFKEMEASLKDLQNEFSSYKLRAQSVLRQSKSTSSKDSESQSNENKSIENSQYERTIQHLNEKIETLRNKLASSDMDKNHLQEDHDRLMQRHSSLLEEMAAKEIAARNKHEELVNTINQTESSLEELSIQHKIKAEEKAQYYENEIQQIGSKHFEDISKLQKQIDDLDNKNIMLHLSLQEQQNLLASSSVIQSKDSSPMLEREAPEGSVEQTSGMNSRQSPAISQNESMRDHSPMPLEKLLESVQELEESKGIVNIIN</sequence>
<feature type="compositionally biased region" description="Polar residues" evidence="2">
    <location>
        <begin position="929"/>
        <end position="947"/>
    </location>
</feature>
<dbReference type="OrthoDB" id="1926336at2759"/>